<name>B0RNZ9_XANCB</name>
<dbReference type="Proteomes" id="UP000001188">
    <property type="component" value="Chromosome"/>
</dbReference>
<dbReference type="PROSITE" id="PS50932">
    <property type="entry name" value="HTH_LACI_2"/>
    <property type="match status" value="1"/>
</dbReference>
<sequence length="406" mass="44021">MPCITPHRHRANPPQCLSKPLFADRCAPAWHRQMPCKRPPPQGLPDTWRARTDYTLAFPQCGAMAKHPERATPAARPQMADIARMAGVSESTVSRALAGSPVVAERTRAYIKQIAADAGYQVDPVARSLRAKRSNTVSVAVPMMHALDQPLSDPFLMTMLALLAEELTGRGYSMLLSKLNRHQDGWVEQLARGSRSDGVIVLGQSSEHAALDAAARDGLPMAVWGSRIDGQSYISVGSDNFQGGALATEHLIASGRRRIAFLGDDQLPEVAPRFAGYRQALEQHGLEFDTRLHARSHFLSEDAYRLTRAMLKKTDAPDGLFAASDVIAVGAIRALVEAGHRVPQDISLVGFDDIPLAAYSQPPLTTVQQDLGLAARLLVDRLLALIAGEAVDSVEMPVKLVVRESA</sequence>
<dbReference type="InterPro" id="IPR028082">
    <property type="entry name" value="Peripla_BP_I"/>
</dbReference>
<dbReference type="SUPFAM" id="SSF47413">
    <property type="entry name" value="lambda repressor-like DNA-binding domains"/>
    <property type="match status" value="1"/>
</dbReference>
<keyword evidence="1" id="KW-0805">Transcription regulation</keyword>
<dbReference type="HOGENOM" id="CLU_037628_6_2_6"/>
<accession>B0RNZ9</accession>
<dbReference type="InterPro" id="IPR000843">
    <property type="entry name" value="HTH_LacI"/>
</dbReference>
<dbReference type="EMBL" id="AM920689">
    <property type="protein sequence ID" value="CAP50184.1"/>
    <property type="molecule type" value="Genomic_DNA"/>
</dbReference>
<dbReference type="GO" id="GO:0000976">
    <property type="term" value="F:transcription cis-regulatory region binding"/>
    <property type="evidence" value="ECO:0007669"/>
    <property type="project" value="TreeGrafter"/>
</dbReference>
<feature type="domain" description="HTH lacI-type" evidence="4">
    <location>
        <begin position="77"/>
        <end position="131"/>
    </location>
</feature>
<dbReference type="KEGG" id="xca:xcc-b100_0841"/>
<dbReference type="InterPro" id="IPR046335">
    <property type="entry name" value="LacI/GalR-like_sensor"/>
</dbReference>
<dbReference type="PROSITE" id="PS00356">
    <property type="entry name" value="HTH_LACI_1"/>
    <property type="match status" value="1"/>
</dbReference>
<dbReference type="SMART" id="SM00354">
    <property type="entry name" value="HTH_LACI"/>
    <property type="match status" value="1"/>
</dbReference>
<dbReference type="Pfam" id="PF13377">
    <property type="entry name" value="Peripla_BP_3"/>
    <property type="match status" value="1"/>
</dbReference>
<reference evidence="5 6" key="1">
    <citation type="journal article" date="2008" name="J. Biotechnol.">
        <title>The genome of Xanthomonas campestris pv. campestris B100 and its use for the reconstruction of metabolic pathways involved in xanthan biosynthesis.</title>
        <authorList>
            <person name="Vorholter F.J."/>
            <person name="Schneiker S."/>
            <person name="Goesmann A."/>
            <person name="Krause L."/>
            <person name="Bekel T."/>
            <person name="Kaiser O."/>
            <person name="Linke B."/>
            <person name="Patschkowski T."/>
            <person name="Ruckert C."/>
            <person name="Schmid J."/>
            <person name="Sidhu V.K."/>
            <person name="Sieber V."/>
            <person name="Tauch A."/>
            <person name="Watt S.A."/>
            <person name="Weisshaar B."/>
            <person name="Becker A."/>
            <person name="Niehaus K."/>
            <person name="Puhler A."/>
        </authorList>
    </citation>
    <scope>NUCLEOTIDE SEQUENCE [LARGE SCALE GENOMIC DNA]</scope>
    <source>
        <strain evidence="5 6">B100</strain>
    </source>
</reference>
<dbReference type="Gene3D" id="1.10.260.40">
    <property type="entry name" value="lambda repressor-like DNA-binding domains"/>
    <property type="match status" value="1"/>
</dbReference>
<dbReference type="AlphaFoldDB" id="B0RNZ9"/>
<protein>
    <submittedName>
        <fullName evidence="5">Sucrose utilization transcriptional regulator, LacI family</fullName>
    </submittedName>
</protein>
<dbReference type="CDD" id="cd06295">
    <property type="entry name" value="PBP1_CelR"/>
    <property type="match status" value="1"/>
</dbReference>
<evidence type="ECO:0000256" key="3">
    <source>
        <dbReference type="ARBA" id="ARBA00023163"/>
    </source>
</evidence>
<dbReference type="GO" id="GO:0003700">
    <property type="term" value="F:DNA-binding transcription factor activity"/>
    <property type="evidence" value="ECO:0007669"/>
    <property type="project" value="TreeGrafter"/>
</dbReference>
<evidence type="ECO:0000256" key="2">
    <source>
        <dbReference type="ARBA" id="ARBA00023125"/>
    </source>
</evidence>
<keyword evidence="2" id="KW-0238">DNA-binding</keyword>
<dbReference type="PANTHER" id="PTHR30146">
    <property type="entry name" value="LACI-RELATED TRANSCRIPTIONAL REPRESSOR"/>
    <property type="match status" value="1"/>
</dbReference>
<dbReference type="SUPFAM" id="SSF53822">
    <property type="entry name" value="Periplasmic binding protein-like I"/>
    <property type="match status" value="1"/>
</dbReference>
<dbReference type="Pfam" id="PF00356">
    <property type="entry name" value="LacI"/>
    <property type="match status" value="1"/>
</dbReference>
<dbReference type="CDD" id="cd01392">
    <property type="entry name" value="HTH_LacI"/>
    <property type="match status" value="1"/>
</dbReference>
<evidence type="ECO:0000259" key="4">
    <source>
        <dbReference type="PROSITE" id="PS50932"/>
    </source>
</evidence>
<proteinExistence type="predicted"/>
<gene>
    <name evidence="5" type="primary">suxR</name>
    <name evidence="5" type="ORF">XCCB100_0841</name>
</gene>
<evidence type="ECO:0000313" key="5">
    <source>
        <dbReference type="EMBL" id="CAP50184.1"/>
    </source>
</evidence>
<evidence type="ECO:0000256" key="1">
    <source>
        <dbReference type="ARBA" id="ARBA00023015"/>
    </source>
</evidence>
<organism evidence="5 6">
    <name type="scientific">Xanthomonas campestris pv. campestris (strain B100)</name>
    <dbReference type="NCBI Taxonomy" id="509169"/>
    <lineage>
        <taxon>Bacteria</taxon>
        <taxon>Pseudomonadati</taxon>
        <taxon>Pseudomonadota</taxon>
        <taxon>Gammaproteobacteria</taxon>
        <taxon>Lysobacterales</taxon>
        <taxon>Lysobacteraceae</taxon>
        <taxon>Xanthomonas</taxon>
    </lineage>
</organism>
<dbReference type="Gene3D" id="3.40.50.2300">
    <property type="match status" value="2"/>
</dbReference>
<keyword evidence="3" id="KW-0804">Transcription</keyword>
<dbReference type="PANTHER" id="PTHR30146:SF120">
    <property type="entry name" value="ALANINE RACEMASE"/>
    <property type="match status" value="1"/>
</dbReference>
<evidence type="ECO:0000313" key="6">
    <source>
        <dbReference type="Proteomes" id="UP000001188"/>
    </source>
</evidence>
<dbReference type="InterPro" id="IPR010982">
    <property type="entry name" value="Lambda_DNA-bd_dom_sf"/>
</dbReference>